<dbReference type="GeneID" id="79303265"/>
<organism evidence="1 2">
    <name type="scientific">Halorussus caseinilyticus</name>
    <dbReference type="NCBI Taxonomy" id="3034025"/>
    <lineage>
        <taxon>Archaea</taxon>
        <taxon>Methanobacteriati</taxon>
        <taxon>Methanobacteriota</taxon>
        <taxon>Stenosarchaea group</taxon>
        <taxon>Halobacteria</taxon>
        <taxon>Halobacteriales</taxon>
        <taxon>Haladaptataceae</taxon>
        <taxon>Halorussus</taxon>
    </lineage>
</organism>
<name>A0ABD5WPZ1_9EURY</name>
<gene>
    <name evidence="1" type="ORF">ACFQJ6_08455</name>
</gene>
<reference evidence="1 2" key="1">
    <citation type="journal article" date="2019" name="Int. J. Syst. Evol. Microbiol.">
        <title>The Global Catalogue of Microorganisms (GCM) 10K type strain sequencing project: providing services to taxonomists for standard genome sequencing and annotation.</title>
        <authorList>
            <consortium name="The Broad Institute Genomics Platform"/>
            <consortium name="The Broad Institute Genome Sequencing Center for Infectious Disease"/>
            <person name="Wu L."/>
            <person name="Ma J."/>
        </authorList>
    </citation>
    <scope>NUCLEOTIDE SEQUENCE [LARGE SCALE GENOMIC DNA]</scope>
    <source>
        <strain evidence="1 2">DT72</strain>
    </source>
</reference>
<evidence type="ECO:0000313" key="2">
    <source>
        <dbReference type="Proteomes" id="UP001596407"/>
    </source>
</evidence>
<sequence length="99" mass="11737">MILWQTAKRWTYKGRNCEIQRTSVADAIQYRGLVEVETGLSDRALDAAPVADPQRKNRPKRHEDEEYREWVYFGWPDEELPDLREAVNGLAEYVRDREL</sequence>
<dbReference type="Proteomes" id="UP001596407">
    <property type="component" value="Unassembled WGS sequence"/>
</dbReference>
<keyword evidence="2" id="KW-1185">Reference proteome</keyword>
<dbReference type="RefSeq" id="WP_276282032.1">
    <property type="nucleotide sequence ID" value="NZ_CP119809.1"/>
</dbReference>
<dbReference type="EMBL" id="JBHSZH010000005">
    <property type="protein sequence ID" value="MFC7080144.1"/>
    <property type="molecule type" value="Genomic_DNA"/>
</dbReference>
<protein>
    <submittedName>
        <fullName evidence="1">Uncharacterized protein</fullName>
    </submittedName>
</protein>
<evidence type="ECO:0000313" key="1">
    <source>
        <dbReference type="EMBL" id="MFC7080144.1"/>
    </source>
</evidence>
<comment type="caution">
    <text evidence="1">The sequence shown here is derived from an EMBL/GenBank/DDBJ whole genome shotgun (WGS) entry which is preliminary data.</text>
</comment>
<accession>A0ABD5WPZ1</accession>
<proteinExistence type="predicted"/>
<dbReference type="AlphaFoldDB" id="A0ABD5WPZ1"/>